<feature type="transmembrane region" description="Helical" evidence="9">
    <location>
        <begin position="201"/>
        <end position="218"/>
    </location>
</feature>
<dbReference type="InterPro" id="IPR005467">
    <property type="entry name" value="His_kinase_dom"/>
</dbReference>
<feature type="transmembrane region" description="Helical" evidence="9">
    <location>
        <begin position="230"/>
        <end position="251"/>
    </location>
</feature>
<dbReference type="RefSeq" id="WP_099309802.1">
    <property type="nucleotide sequence ID" value="NZ_CP032101.1"/>
</dbReference>
<dbReference type="SMART" id="SM00387">
    <property type="entry name" value="HATPase_c"/>
    <property type="match status" value="1"/>
</dbReference>
<evidence type="ECO:0000256" key="9">
    <source>
        <dbReference type="SAM" id="Phobius"/>
    </source>
</evidence>
<dbReference type="EMBL" id="NXAO01000001">
    <property type="protein sequence ID" value="PHO16721.1"/>
    <property type="molecule type" value="Genomic_DNA"/>
</dbReference>
<dbReference type="AlphaFoldDB" id="A0A347THZ9"/>
<evidence type="ECO:0000313" key="14">
    <source>
        <dbReference type="Proteomes" id="UP000264693"/>
    </source>
</evidence>
<feature type="transmembrane region" description="Helical" evidence="9">
    <location>
        <begin position="169"/>
        <end position="189"/>
    </location>
</feature>
<keyword evidence="5" id="KW-0547">Nucleotide-binding</keyword>
<dbReference type="InterPro" id="IPR003661">
    <property type="entry name" value="HisK_dim/P_dom"/>
</dbReference>
<name>A0A347THZ9_9BACT</name>
<dbReference type="GO" id="GO:0000155">
    <property type="term" value="F:phosphorelay sensor kinase activity"/>
    <property type="evidence" value="ECO:0007669"/>
    <property type="project" value="InterPro"/>
</dbReference>
<keyword evidence="7" id="KW-0067">ATP-binding</keyword>
<keyword evidence="8" id="KW-0902">Two-component regulatory system</keyword>
<reference evidence="13" key="1">
    <citation type="submission" date="2017-09" db="EMBL/GenBank/DDBJ databases">
        <title>Arcobacter canalis sp. nov., a new species isolated from a water canal contaminated with urban sewage.</title>
        <authorList>
            <person name="Perez-Cataluna A."/>
            <person name="Salas-Masso N."/>
            <person name="Figueras M.J."/>
        </authorList>
    </citation>
    <scope>NUCLEOTIDE SEQUENCE [LARGE SCALE GENOMIC DNA]</scope>
    <source>
        <strain evidence="13">CECT 7727</strain>
    </source>
</reference>
<dbReference type="InterPro" id="IPR036097">
    <property type="entry name" value="HisK_dim/P_sf"/>
</dbReference>
<evidence type="ECO:0000313" key="13">
    <source>
        <dbReference type="Proteomes" id="UP000224740"/>
    </source>
</evidence>
<dbReference type="Gene3D" id="1.10.287.130">
    <property type="match status" value="1"/>
</dbReference>
<keyword evidence="6 11" id="KW-0418">Kinase</keyword>
<dbReference type="SUPFAM" id="SSF55874">
    <property type="entry name" value="ATPase domain of HSP90 chaperone/DNA topoisomerase II/histidine kinase"/>
    <property type="match status" value="1"/>
</dbReference>
<dbReference type="PROSITE" id="PS50109">
    <property type="entry name" value="HIS_KIN"/>
    <property type="match status" value="1"/>
</dbReference>
<dbReference type="KEGG" id="amar:AMRN_0459"/>
<evidence type="ECO:0000256" key="5">
    <source>
        <dbReference type="ARBA" id="ARBA00022741"/>
    </source>
</evidence>
<protein>
    <recommendedName>
        <fullName evidence="2">histidine kinase</fullName>
        <ecNumber evidence="2">2.7.13.3</ecNumber>
    </recommendedName>
</protein>
<dbReference type="EC" id="2.7.13.3" evidence="2"/>
<evidence type="ECO:0000313" key="12">
    <source>
        <dbReference type="EMBL" id="PHO16721.1"/>
    </source>
</evidence>
<evidence type="ECO:0000256" key="4">
    <source>
        <dbReference type="ARBA" id="ARBA00022679"/>
    </source>
</evidence>
<organism evidence="11 14">
    <name type="scientific">Malaciobacter marinus</name>
    <dbReference type="NCBI Taxonomy" id="505249"/>
    <lineage>
        <taxon>Bacteria</taxon>
        <taxon>Pseudomonadati</taxon>
        <taxon>Campylobacterota</taxon>
        <taxon>Epsilonproteobacteria</taxon>
        <taxon>Campylobacterales</taxon>
        <taxon>Arcobacteraceae</taxon>
        <taxon>Malaciobacter</taxon>
    </lineage>
</organism>
<keyword evidence="9" id="KW-0812">Transmembrane</keyword>
<evidence type="ECO:0000259" key="10">
    <source>
        <dbReference type="PROSITE" id="PS50109"/>
    </source>
</evidence>
<dbReference type="Gene3D" id="3.30.565.10">
    <property type="entry name" value="Histidine kinase-like ATPase, C-terminal domain"/>
    <property type="match status" value="1"/>
</dbReference>
<dbReference type="Pfam" id="PF07695">
    <property type="entry name" value="7TMR-DISM_7TM"/>
    <property type="match status" value="1"/>
</dbReference>
<evidence type="ECO:0000256" key="7">
    <source>
        <dbReference type="ARBA" id="ARBA00022840"/>
    </source>
</evidence>
<dbReference type="PRINTS" id="PR00344">
    <property type="entry name" value="BCTRLSENSOR"/>
</dbReference>
<proteinExistence type="predicted"/>
<reference evidence="11 14" key="3">
    <citation type="submission" date="2018-08" db="EMBL/GenBank/DDBJ databases">
        <title>Complete genome of the Arcobacter marinus type strain JCM 15502.</title>
        <authorList>
            <person name="Miller W.G."/>
            <person name="Yee E."/>
            <person name="Huynh S."/>
            <person name="Parker C.T."/>
        </authorList>
    </citation>
    <scope>NUCLEOTIDE SEQUENCE [LARGE SCALE GENOMIC DNA]</scope>
    <source>
        <strain evidence="11 14">JCM 15502</strain>
    </source>
</reference>
<dbReference type="Proteomes" id="UP000224740">
    <property type="component" value="Unassembled WGS sequence"/>
</dbReference>
<reference evidence="12" key="2">
    <citation type="submission" date="2017-09" db="EMBL/GenBank/DDBJ databases">
        <authorList>
            <person name="Perez-Cataluna A."/>
            <person name="Figueras M.J."/>
            <person name="Salas-Masso N."/>
        </authorList>
    </citation>
    <scope>NUCLEOTIDE SEQUENCE</scope>
    <source>
        <strain evidence="12">CECT 7727</strain>
    </source>
</reference>
<dbReference type="Proteomes" id="UP000264693">
    <property type="component" value="Chromosome"/>
</dbReference>
<keyword evidence="9" id="KW-1133">Transmembrane helix</keyword>
<dbReference type="Pfam" id="PF02518">
    <property type="entry name" value="HATPase_c"/>
    <property type="match status" value="1"/>
</dbReference>
<keyword evidence="9" id="KW-0472">Membrane</keyword>
<feature type="transmembrane region" description="Helical" evidence="9">
    <location>
        <begin position="286"/>
        <end position="302"/>
    </location>
</feature>
<dbReference type="EMBL" id="CP032101">
    <property type="protein sequence ID" value="AXX86227.1"/>
    <property type="molecule type" value="Genomic_DNA"/>
</dbReference>
<gene>
    <name evidence="11" type="ORF">AMRN_0459</name>
    <name evidence="12" type="ORF">CPH92_00165</name>
</gene>
<evidence type="ECO:0000313" key="11">
    <source>
        <dbReference type="EMBL" id="AXX86227.1"/>
    </source>
</evidence>
<dbReference type="PANTHER" id="PTHR43065:SF46">
    <property type="entry name" value="C4-DICARBOXYLATE TRANSPORT SENSOR PROTEIN DCTB"/>
    <property type="match status" value="1"/>
</dbReference>
<sequence length="572" mass="67286">MKKIFFILFVFSFSFVFADKFNLIKSFQVSEDFEIFKEFGKNDFLEYKNKKVKKFAVKIELDKSLLKDKEFYLTVISDYENLLFSNISYIKNNHILISKLDENTPNEITFYYSYDKPKRAGFRIKIISEFEYKNIFPFEGILYGVAYGIIFCAFLYYFIIYFSTRKSYFLYYSIMQIFVLASLIGFVYFSFKPYPTNNAQAIVDIFENMSFIFTLLFAKEILKTKKKMPYANYLLCFLIGINIVDIFIIFFTKYSILYEYMPFYIIFLLPTILGIISIINKNENTIIYTIGWSFMTIFIYLAEMELIPLSGIYTIHIVAPMESLIFSFALAFTLRAIVNEKNEKEKLLIHKSKLASMGEMINNIAHQWRQPLTHLSYINMNLQMASYDNQLNKEYLNEKIEESNNQLEFMSNTIESFSDFYKPQKQKDYFYISSAVKQAINIMSVILDKYDIEISLKIRNDMKIYSYENEYSQVVLNLITNAKDILLQREIINPKIKITIDTNLNRSVTTVCDNAKGVDNKNIQKVFEPYFTTKEKGSGIGLYMSKTIINSHFKGDLKVTNTKEGACFFIEV</sequence>
<evidence type="ECO:0000256" key="3">
    <source>
        <dbReference type="ARBA" id="ARBA00022553"/>
    </source>
</evidence>
<evidence type="ECO:0000256" key="1">
    <source>
        <dbReference type="ARBA" id="ARBA00000085"/>
    </source>
</evidence>
<dbReference type="InterPro" id="IPR011623">
    <property type="entry name" value="7TMR_DISM_rcpt_extracell_dom1"/>
</dbReference>
<keyword evidence="3" id="KW-0597">Phosphoprotein</keyword>
<feature type="transmembrane region" description="Helical" evidence="9">
    <location>
        <begin position="263"/>
        <end position="279"/>
    </location>
</feature>
<evidence type="ECO:0000256" key="6">
    <source>
        <dbReference type="ARBA" id="ARBA00022777"/>
    </source>
</evidence>
<feature type="transmembrane region" description="Helical" evidence="9">
    <location>
        <begin position="314"/>
        <end position="338"/>
    </location>
</feature>
<dbReference type="InterPro" id="IPR036890">
    <property type="entry name" value="HATPase_C_sf"/>
</dbReference>
<dbReference type="InterPro" id="IPR004358">
    <property type="entry name" value="Sig_transdc_His_kin-like_C"/>
</dbReference>
<dbReference type="GO" id="GO:0005524">
    <property type="term" value="F:ATP binding"/>
    <property type="evidence" value="ECO:0007669"/>
    <property type="project" value="UniProtKB-KW"/>
</dbReference>
<evidence type="ECO:0000256" key="8">
    <source>
        <dbReference type="ARBA" id="ARBA00023012"/>
    </source>
</evidence>
<feature type="domain" description="Histidine kinase" evidence="10">
    <location>
        <begin position="363"/>
        <end position="572"/>
    </location>
</feature>
<dbReference type="SUPFAM" id="SSF47384">
    <property type="entry name" value="Homodimeric domain of signal transducing histidine kinase"/>
    <property type="match status" value="1"/>
</dbReference>
<evidence type="ECO:0000256" key="2">
    <source>
        <dbReference type="ARBA" id="ARBA00012438"/>
    </source>
</evidence>
<feature type="transmembrane region" description="Helical" evidence="9">
    <location>
        <begin position="141"/>
        <end position="162"/>
    </location>
</feature>
<accession>A0A347THZ9</accession>
<keyword evidence="4" id="KW-0808">Transferase</keyword>
<dbReference type="PANTHER" id="PTHR43065">
    <property type="entry name" value="SENSOR HISTIDINE KINASE"/>
    <property type="match status" value="1"/>
</dbReference>
<comment type="catalytic activity">
    <reaction evidence="1">
        <text>ATP + protein L-histidine = ADP + protein N-phospho-L-histidine.</text>
        <dbReference type="EC" id="2.7.13.3"/>
    </reaction>
</comment>
<dbReference type="InterPro" id="IPR003594">
    <property type="entry name" value="HATPase_dom"/>
</dbReference>
<dbReference type="CDD" id="cd00082">
    <property type="entry name" value="HisKA"/>
    <property type="match status" value="1"/>
</dbReference>
<keyword evidence="13" id="KW-1185">Reference proteome</keyword>